<name>A0AAI8Z5W3_9PEZI</name>
<dbReference type="PROSITE" id="PS00108">
    <property type="entry name" value="PROTEIN_KINASE_ST"/>
    <property type="match status" value="1"/>
</dbReference>
<gene>
    <name evidence="17" type="ORF">LECACI_7A008145</name>
</gene>
<dbReference type="InterPro" id="IPR000719">
    <property type="entry name" value="Prot_kinase_dom"/>
</dbReference>
<comment type="catalytic activity">
    <reaction evidence="8">
        <text>L-threonyl-[protein] + ATP = O-phospho-L-threonyl-[protein] + ADP + H(+)</text>
        <dbReference type="Rhea" id="RHEA:46608"/>
        <dbReference type="Rhea" id="RHEA-COMP:11060"/>
        <dbReference type="Rhea" id="RHEA-COMP:11605"/>
        <dbReference type="ChEBI" id="CHEBI:15378"/>
        <dbReference type="ChEBI" id="CHEBI:30013"/>
        <dbReference type="ChEBI" id="CHEBI:30616"/>
        <dbReference type="ChEBI" id="CHEBI:61977"/>
        <dbReference type="ChEBI" id="CHEBI:456216"/>
        <dbReference type="EC" id="2.7.11.1"/>
    </reaction>
</comment>
<feature type="binding site" evidence="12">
    <location>
        <position position="583"/>
    </location>
    <ligand>
        <name>ATP</name>
        <dbReference type="ChEBI" id="CHEBI:30616"/>
    </ligand>
</feature>
<protein>
    <recommendedName>
        <fullName evidence="1">non-specific serine/threonine protein kinase</fullName>
        <ecNumber evidence="1">2.7.11.1</ecNumber>
    </recommendedName>
</protein>
<comment type="caution">
    <text evidence="17">The sequence shown here is derived from an EMBL/GenBank/DDBJ whole genome shotgun (WGS) entry which is preliminary data.</text>
</comment>
<evidence type="ECO:0000259" key="15">
    <source>
        <dbReference type="PROSITE" id="PS50011"/>
    </source>
</evidence>
<dbReference type="InterPro" id="IPR024435">
    <property type="entry name" value="HisRS-related_dom"/>
</dbReference>
<dbReference type="GO" id="GO:0000077">
    <property type="term" value="P:DNA damage checkpoint signaling"/>
    <property type="evidence" value="ECO:0007669"/>
    <property type="project" value="InterPro"/>
</dbReference>
<keyword evidence="3" id="KW-0808">Transferase</keyword>
<dbReference type="SMART" id="SM00591">
    <property type="entry name" value="RWD"/>
    <property type="match status" value="1"/>
</dbReference>
<dbReference type="EMBL" id="CAVMBE010000076">
    <property type="protein sequence ID" value="CAK4032987.1"/>
    <property type="molecule type" value="Genomic_DNA"/>
</dbReference>
<dbReference type="GO" id="GO:0009893">
    <property type="term" value="P:positive regulation of metabolic process"/>
    <property type="evidence" value="ECO:0007669"/>
    <property type="project" value="UniProtKB-ARBA"/>
</dbReference>
<keyword evidence="13" id="KW-0175">Coiled coil</keyword>
<dbReference type="Pfam" id="PF05773">
    <property type="entry name" value="RWD"/>
    <property type="match status" value="1"/>
</dbReference>
<evidence type="ECO:0000256" key="8">
    <source>
        <dbReference type="ARBA" id="ARBA00047899"/>
    </source>
</evidence>
<evidence type="ECO:0000256" key="3">
    <source>
        <dbReference type="ARBA" id="ARBA00022679"/>
    </source>
</evidence>
<dbReference type="SMART" id="SM00220">
    <property type="entry name" value="S_TKc"/>
    <property type="match status" value="1"/>
</dbReference>
<keyword evidence="2" id="KW-0723">Serine/threonine-protein kinase</keyword>
<evidence type="ECO:0000256" key="10">
    <source>
        <dbReference type="PIRSR" id="PIRSR000660-1"/>
    </source>
</evidence>
<feature type="domain" description="Protein kinase" evidence="15">
    <location>
        <begin position="553"/>
        <end position="928"/>
    </location>
</feature>
<feature type="domain" description="Protein kinase" evidence="15">
    <location>
        <begin position="253"/>
        <end position="500"/>
    </location>
</feature>
<dbReference type="SUPFAM" id="SSF56112">
    <property type="entry name" value="Protein kinase-like (PK-like)"/>
    <property type="match status" value="2"/>
</dbReference>
<dbReference type="CDD" id="cd14046">
    <property type="entry name" value="STKc_EIF2AK4_GCN2_rpt2"/>
    <property type="match status" value="1"/>
</dbReference>
<keyword evidence="5 17" id="KW-0418">Kinase</keyword>
<feature type="binding site" evidence="11">
    <location>
        <position position="582"/>
    </location>
    <ligand>
        <name>ATP</name>
        <dbReference type="ChEBI" id="CHEBI:30616"/>
    </ligand>
</feature>
<feature type="binding site" evidence="11">
    <location>
        <begin position="559"/>
        <end position="567"/>
    </location>
    <ligand>
        <name>ATP</name>
        <dbReference type="ChEBI" id="CHEBI:30616"/>
    </ligand>
</feature>
<dbReference type="FunFam" id="3.10.110.10:FF:000050">
    <property type="entry name" value="eIF-2-alpha kinase GCN2"/>
    <property type="match status" value="1"/>
</dbReference>
<dbReference type="InterPro" id="IPR006575">
    <property type="entry name" value="RWD_dom"/>
</dbReference>
<evidence type="ECO:0000259" key="16">
    <source>
        <dbReference type="PROSITE" id="PS50908"/>
    </source>
</evidence>
<dbReference type="SUPFAM" id="SSF54495">
    <property type="entry name" value="UBC-like"/>
    <property type="match status" value="1"/>
</dbReference>
<dbReference type="InterPro" id="IPR050339">
    <property type="entry name" value="CC_SR_Kinase"/>
</dbReference>
<dbReference type="InterPro" id="IPR017441">
    <property type="entry name" value="Protein_kinase_ATP_BS"/>
</dbReference>
<dbReference type="SUPFAM" id="SSF55681">
    <property type="entry name" value="Class II aaRS and biotin synthetases"/>
    <property type="match status" value="1"/>
</dbReference>
<evidence type="ECO:0000256" key="1">
    <source>
        <dbReference type="ARBA" id="ARBA00012513"/>
    </source>
</evidence>
<proteinExistence type="inferred from homology"/>
<dbReference type="PIRSF" id="PIRSF000660">
    <property type="entry name" value="Ser/Thr_PK_GCN2"/>
    <property type="match status" value="1"/>
</dbReference>
<dbReference type="Pfam" id="PF00069">
    <property type="entry name" value="Pkinase"/>
    <property type="match status" value="3"/>
</dbReference>
<sequence>MAPKSPWKQTTLNINAQKAAAAVSDAASPAINYAEVQAEEIEALQAIFMEDYEEIAVKSAWSKTTDRSFTLKLRPYSLDLAKPEDFVVLSGKITATYPKSVPLLEIQGLESFHERTQKRIRNIIELRPKQLLGDVMIHTIAMEVQDALEDAVTARAQGALPSLEEERATAETFALNLAREAEEAEARRLQQVQEEEERVLEQMVHQEINRRDKRRSLKPDADMLSLNHDMDVSETIIFDQSAKVKVQSETISFREVTITSSLSTGPTRTYLGKPKTLEPNVPLVAIVRRKVEKDRKDIIELEAVLDAVHRLHHTSLVNILTYRVERINNWNSTLTICREYADRGSLHDLLSLSDLHVSKCRQFTTQLLEGLEYLHQNGMPHGGVSTKSIYLSSTPTLCPKLADFGYASIIGIKDDAFHVKWRAPEMDTSLSGRRQADIWHLGVVFLQMALGLSVTSQYSSPSALISRLRLSDAFEDLVSKFFADTKKRPSCFDLLPTEFLRTDSPVLSEDASIKRHHARKSSSGIASPLHRRSRHNSSSIHDALSFSRYVKDFTELGRLGKGGFGEVVQARNKLDGGVYAVKKIRQAPQLLDKVLSEVMLLNKLNHPYVVRYFSTWVEEDYSTSIQEEAVSTTEEETVSDSESRMDFGYQSTGGLDFVSSSGYAGIEFGDEDSEEDTGPEPEEDDFDPFDRGTDGTADRPAHGAVANESMGTSQANSLGLKRTQSDSRRSTLYIQMELCDRRSLRDLIRKGMDEDEAWRYMRQITEGLAHIHGHGIIHRDLKPENIFIDATLNPKIGDFGLATTGRYTDLQAGSQSKGSPNDTMTRSVGTALYTAPELLSTSRSAYNEKVDIYSLGIMFFEMCHTFRTGMERVNELQALRRRDHELPSAFQAQANGEKAAQGKLINLLISHKPSERPTASELLRSDMLPLRIEDGAIRQALSGLSDPKSPYHQQLMSALFAHDTASAQRIKARAWEAKAHGNAEDVARTRLRGIAHESLQTVFRRHGAEEARRDSIFPRSGIYTNPNVVQLLDASGNLLQLPYDLTLPHAQQLARQGSNLRCSFAFGWAYRDTFNGGPPRANEEADFDIVNVGRDDDLALDDAEAIKVMDEITSELPGFATLQGICYQVNHSSLLDAILDFCRVPAKQQHAVKETLSKLGVHQWTWAKLRPELRDLGLSDTTLDDLYQFNWRDSVFDKGVGRLRDLFVGLEYPLKARVDDALHHLARVFATVQNFGMQRQLYITPLSCVNAKLYNGILIQCLLEKKKSSVVLTAGGRYDALIESFRNADSPRQGAVGLCIGIDGIVGHMSKTLTLRAKSTFLKDSGASHNNQHLPGRCEVLVVASGTERLRDAGIKLISSLWANDISAELAREYATFPEQNYSFIVGMRHETSTTVRVTNQLSDTDEDIPLPQLASHLLQELRDRATRTARQSPPLLRNHSSHQEHDRRTDNVQVLMARHGSKKSNKFGIVQAAQQRWSEKLDQIKNAPILAIETRDEVLNMIQNTRLSDGESWRKAIQGVQLNERQYLKEVQDKLESWRAEWKDGEAGREVCVYNFRTGTCVYYDLGI</sequence>
<organism evidence="17 18">
    <name type="scientific">Lecanosticta acicola</name>
    <dbReference type="NCBI Taxonomy" id="111012"/>
    <lineage>
        <taxon>Eukaryota</taxon>
        <taxon>Fungi</taxon>
        <taxon>Dikarya</taxon>
        <taxon>Ascomycota</taxon>
        <taxon>Pezizomycotina</taxon>
        <taxon>Dothideomycetes</taxon>
        <taxon>Dothideomycetidae</taxon>
        <taxon>Mycosphaerellales</taxon>
        <taxon>Mycosphaerellaceae</taxon>
        <taxon>Lecanosticta</taxon>
    </lineage>
</organism>
<feature type="compositionally biased region" description="Basic and acidic residues" evidence="14">
    <location>
        <begin position="688"/>
        <end position="701"/>
    </location>
</feature>
<comment type="catalytic activity">
    <reaction evidence="9">
        <text>L-seryl-[protein] + ATP = O-phospho-L-seryl-[protein] + ADP + H(+)</text>
        <dbReference type="Rhea" id="RHEA:17989"/>
        <dbReference type="Rhea" id="RHEA-COMP:9863"/>
        <dbReference type="Rhea" id="RHEA-COMP:11604"/>
        <dbReference type="ChEBI" id="CHEBI:15378"/>
        <dbReference type="ChEBI" id="CHEBI:29999"/>
        <dbReference type="ChEBI" id="CHEBI:30616"/>
        <dbReference type="ChEBI" id="CHEBI:83421"/>
        <dbReference type="ChEBI" id="CHEBI:456216"/>
        <dbReference type="EC" id="2.7.11.1"/>
    </reaction>
</comment>
<dbReference type="InterPro" id="IPR011009">
    <property type="entry name" value="Kinase-like_dom_sf"/>
</dbReference>
<feature type="region of interest" description="Disordered" evidence="14">
    <location>
        <begin position="666"/>
        <end position="726"/>
    </location>
</feature>
<dbReference type="Gene3D" id="3.10.110.10">
    <property type="entry name" value="Ubiquitin Conjugating Enzyme"/>
    <property type="match status" value="1"/>
</dbReference>
<dbReference type="PROSITE" id="PS00107">
    <property type="entry name" value="PROTEIN_KINASE_ATP"/>
    <property type="match status" value="1"/>
</dbReference>
<dbReference type="Pfam" id="PF12745">
    <property type="entry name" value="HGTP_anticodon2"/>
    <property type="match status" value="1"/>
</dbReference>
<dbReference type="GO" id="GO:0005737">
    <property type="term" value="C:cytoplasm"/>
    <property type="evidence" value="ECO:0007669"/>
    <property type="project" value="TreeGrafter"/>
</dbReference>
<evidence type="ECO:0000256" key="2">
    <source>
        <dbReference type="ARBA" id="ARBA00022527"/>
    </source>
</evidence>
<dbReference type="PANTHER" id="PTHR11042:SF136">
    <property type="entry name" value="EIF-2-ALPHA KINASE GCN2"/>
    <property type="match status" value="1"/>
</dbReference>
<evidence type="ECO:0000313" key="17">
    <source>
        <dbReference type="EMBL" id="CAK4032987.1"/>
    </source>
</evidence>
<dbReference type="InterPro" id="IPR041715">
    <property type="entry name" value="HisRS-like_core"/>
</dbReference>
<dbReference type="Pfam" id="PF13393">
    <property type="entry name" value="tRNA-synt_His"/>
    <property type="match status" value="1"/>
</dbReference>
<evidence type="ECO:0000256" key="13">
    <source>
        <dbReference type="SAM" id="Coils"/>
    </source>
</evidence>
<dbReference type="Gene3D" id="3.40.50.800">
    <property type="entry name" value="Anticodon-binding domain"/>
    <property type="match status" value="1"/>
</dbReference>
<dbReference type="GO" id="GO:0005634">
    <property type="term" value="C:nucleus"/>
    <property type="evidence" value="ECO:0007669"/>
    <property type="project" value="TreeGrafter"/>
</dbReference>
<feature type="domain" description="RWD" evidence="16">
    <location>
        <begin position="39"/>
        <end position="151"/>
    </location>
</feature>
<evidence type="ECO:0000256" key="5">
    <source>
        <dbReference type="ARBA" id="ARBA00022777"/>
    </source>
</evidence>
<feature type="region of interest" description="Disordered" evidence="14">
    <location>
        <begin position="1426"/>
        <end position="1449"/>
    </location>
</feature>
<dbReference type="Gene3D" id="3.30.930.10">
    <property type="entry name" value="Bira Bifunctional Protein, Domain 2"/>
    <property type="match status" value="1"/>
</dbReference>
<dbReference type="InterPro" id="IPR016135">
    <property type="entry name" value="UBQ-conjugating_enzyme/RWD"/>
</dbReference>
<feature type="coiled-coil region" evidence="13">
    <location>
        <begin position="174"/>
        <end position="209"/>
    </location>
</feature>
<accession>A0AAI8Z5W3</accession>
<evidence type="ECO:0000256" key="11">
    <source>
        <dbReference type="PIRSR" id="PIRSR000660-2"/>
    </source>
</evidence>
<evidence type="ECO:0000256" key="9">
    <source>
        <dbReference type="ARBA" id="ARBA00048679"/>
    </source>
</evidence>
<dbReference type="Proteomes" id="UP001296104">
    <property type="component" value="Unassembled WGS sequence"/>
</dbReference>
<feature type="compositionally biased region" description="Acidic residues" evidence="14">
    <location>
        <begin position="668"/>
        <end position="687"/>
    </location>
</feature>
<dbReference type="InterPro" id="IPR036621">
    <property type="entry name" value="Anticodon-bd_dom_sf"/>
</dbReference>
<keyword evidence="18" id="KW-1185">Reference proteome</keyword>
<comment type="similarity">
    <text evidence="7">Belongs to the protein kinase superfamily. Ser/Thr protein kinase family. GCN2 subfamily.</text>
</comment>
<dbReference type="InterPro" id="IPR008271">
    <property type="entry name" value="Ser/Thr_kinase_AS"/>
</dbReference>
<dbReference type="EC" id="2.7.11.1" evidence="1"/>
<evidence type="ECO:0000313" key="18">
    <source>
        <dbReference type="Proteomes" id="UP001296104"/>
    </source>
</evidence>
<dbReference type="InterPro" id="IPR045864">
    <property type="entry name" value="aa-tRNA-synth_II/BPL/LPL"/>
</dbReference>
<evidence type="ECO:0000256" key="4">
    <source>
        <dbReference type="ARBA" id="ARBA00022741"/>
    </source>
</evidence>
<dbReference type="CDD" id="cd23823">
    <property type="entry name" value="RWD_GCN2"/>
    <property type="match status" value="1"/>
</dbReference>
<evidence type="ECO:0000256" key="12">
    <source>
        <dbReference type="PROSITE-ProRule" id="PRU10141"/>
    </source>
</evidence>
<dbReference type="GO" id="GO:0005524">
    <property type="term" value="F:ATP binding"/>
    <property type="evidence" value="ECO:0007669"/>
    <property type="project" value="UniProtKB-UniRule"/>
</dbReference>
<dbReference type="Gene3D" id="3.30.200.20">
    <property type="entry name" value="Phosphorylase Kinase, domain 1"/>
    <property type="match status" value="1"/>
</dbReference>
<keyword evidence="4 11" id="KW-0547">Nucleotide-binding</keyword>
<dbReference type="PROSITE" id="PS50908">
    <property type="entry name" value="RWD"/>
    <property type="match status" value="1"/>
</dbReference>
<dbReference type="InterPro" id="IPR016255">
    <property type="entry name" value="Gcn2"/>
</dbReference>
<dbReference type="PROSITE" id="PS50011">
    <property type="entry name" value="PROTEIN_KINASE_DOM"/>
    <property type="match status" value="2"/>
</dbReference>
<feature type="active site" description="Proton acceptor" evidence="10">
    <location>
        <position position="780"/>
    </location>
</feature>
<evidence type="ECO:0000256" key="6">
    <source>
        <dbReference type="ARBA" id="ARBA00022840"/>
    </source>
</evidence>
<evidence type="ECO:0000256" key="7">
    <source>
        <dbReference type="ARBA" id="ARBA00037982"/>
    </source>
</evidence>
<evidence type="ECO:0000256" key="14">
    <source>
        <dbReference type="SAM" id="MobiDB-lite"/>
    </source>
</evidence>
<dbReference type="Gene3D" id="1.10.510.10">
    <property type="entry name" value="Transferase(Phosphotransferase) domain 1"/>
    <property type="match status" value="2"/>
</dbReference>
<dbReference type="PANTHER" id="PTHR11042">
    <property type="entry name" value="EUKARYOTIC TRANSLATION INITIATION FACTOR 2-ALPHA KINASE EIF2-ALPHA KINASE -RELATED"/>
    <property type="match status" value="1"/>
</dbReference>
<dbReference type="GO" id="GO:0004694">
    <property type="term" value="F:eukaryotic translation initiation factor 2alpha kinase activity"/>
    <property type="evidence" value="ECO:0007669"/>
    <property type="project" value="InterPro"/>
</dbReference>
<reference evidence="17" key="1">
    <citation type="submission" date="2023-11" db="EMBL/GenBank/DDBJ databases">
        <authorList>
            <person name="Alioto T."/>
            <person name="Alioto T."/>
            <person name="Gomez Garrido J."/>
        </authorList>
    </citation>
    <scope>NUCLEOTIDE SEQUENCE</scope>
</reference>
<feature type="region of interest" description="Disordered" evidence="14">
    <location>
        <begin position="511"/>
        <end position="536"/>
    </location>
</feature>
<keyword evidence="6 11" id="KW-0067">ATP-binding</keyword>